<protein>
    <submittedName>
        <fullName evidence="2">Uncharacterized protein</fullName>
    </submittedName>
</protein>
<keyword evidence="3" id="KW-1185">Reference proteome</keyword>
<keyword evidence="1" id="KW-0732">Signal</keyword>
<organism evidence="2 3">
    <name type="scientific">Actinomadura rubteroloni</name>
    <dbReference type="NCBI Taxonomy" id="1926885"/>
    <lineage>
        <taxon>Bacteria</taxon>
        <taxon>Bacillati</taxon>
        <taxon>Actinomycetota</taxon>
        <taxon>Actinomycetes</taxon>
        <taxon>Streptosporangiales</taxon>
        <taxon>Thermomonosporaceae</taxon>
        <taxon>Actinomadura</taxon>
    </lineage>
</organism>
<evidence type="ECO:0000313" key="2">
    <source>
        <dbReference type="EMBL" id="POM25221.1"/>
    </source>
</evidence>
<dbReference type="RefSeq" id="WP_103564251.1">
    <property type="nucleotide sequence ID" value="NZ_MTBP01000002.1"/>
</dbReference>
<reference evidence="2 3" key="1">
    <citation type="journal article" date="2017" name="Chemistry">
        <title>Isolation, Biosynthesis and Chemical Modifications of Rubterolones A-F: Rare Tropolone Alkaloids from Actinomadura sp. 5-2.</title>
        <authorList>
            <person name="Guo H."/>
            <person name="Benndorf R."/>
            <person name="Leichnitz D."/>
            <person name="Klassen J.L."/>
            <person name="Vollmers J."/>
            <person name="Gorls H."/>
            <person name="Steinacker M."/>
            <person name="Weigel C."/>
            <person name="Dahse H.M."/>
            <person name="Kaster A.K."/>
            <person name="de Beer Z.W."/>
            <person name="Poulsen M."/>
            <person name="Beemelmanns C."/>
        </authorList>
    </citation>
    <scope>NUCLEOTIDE SEQUENCE [LARGE SCALE GENOMIC DNA]</scope>
    <source>
        <strain evidence="2 3">5-2</strain>
    </source>
</reference>
<evidence type="ECO:0000256" key="1">
    <source>
        <dbReference type="SAM" id="SignalP"/>
    </source>
</evidence>
<comment type="caution">
    <text evidence="2">The sequence shown here is derived from an EMBL/GenBank/DDBJ whole genome shotgun (WGS) entry which is preliminary data.</text>
</comment>
<accession>A0A2P4UJK0</accession>
<name>A0A2P4UJK0_9ACTN</name>
<feature type="signal peptide" evidence="1">
    <location>
        <begin position="1"/>
        <end position="22"/>
    </location>
</feature>
<proteinExistence type="predicted"/>
<dbReference type="EMBL" id="MTBP01000002">
    <property type="protein sequence ID" value="POM25221.1"/>
    <property type="molecule type" value="Genomic_DNA"/>
</dbReference>
<dbReference type="AlphaFoldDB" id="A0A2P4UJK0"/>
<sequence length="144" mass="15698" precursor="true">MRRIAAAALAAGAVLAATVAVAGPADAATAHSWQTADGWGTLRGYGTWTHTSSGHSVKLYLQDSRSNGWSPGVQFRTYNSGYAKKTDSVVYYFVDNRTGRPADGKFSQYRGAYTKGYNSHLYVREVGVRVSDKHLTSGPWKKLY</sequence>
<dbReference type="Proteomes" id="UP000242367">
    <property type="component" value="Unassembled WGS sequence"/>
</dbReference>
<feature type="chain" id="PRO_5038881527" evidence="1">
    <location>
        <begin position="23"/>
        <end position="144"/>
    </location>
</feature>
<evidence type="ECO:0000313" key="3">
    <source>
        <dbReference type="Proteomes" id="UP000242367"/>
    </source>
</evidence>
<gene>
    <name evidence="2" type="ORF">BTM25_38640</name>
</gene>